<keyword evidence="5" id="KW-1185">Reference proteome</keyword>
<dbReference type="Proteomes" id="UP001150062">
    <property type="component" value="Unassembled WGS sequence"/>
</dbReference>
<feature type="domain" description="Sec23/Sec24 trunk" evidence="3">
    <location>
        <begin position="305"/>
        <end position="485"/>
    </location>
</feature>
<feature type="compositionally biased region" description="Basic and acidic residues" evidence="2">
    <location>
        <begin position="87"/>
        <end position="111"/>
    </location>
</feature>
<evidence type="ECO:0000313" key="5">
    <source>
        <dbReference type="Proteomes" id="UP001150062"/>
    </source>
</evidence>
<evidence type="ECO:0000256" key="1">
    <source>
        <dbReference type="SAM" id="Coils"/>
    </source>
</evidence>
<keyword evidence="1" id="KW-0175">Coiled coil</keyword>
<feature type="region of interest" description="Disordered" evidence="2">
    <location>
        <begin position="87"/>
        <end position="128"/>
    </location>
</feature>
<dbReference type="PANTHER" id="PTHR13803:SF36">
    <property type="entry name" value="TYPE A VON WILLEBRAND FACTOR DOMAIN-CONTAINING PROTEIN"/>
    <property type="match status" value="1"/>
</dbReference>
<organism evidence="4 5">
    <name type="scientific">Anaeramoeba flamelloides</name>
    <dbReference type="NCBI Taxonomy" id="1746091"/>
    <lineage>
        <taxon>Eukaryota</taxon>
        <taxon>Metamonada</taxon>
        <taxon>Anaeramoebidae</taxon>
        <taxon>Anaeramoeba</taxon>
    </lineage>
</organism>
<evidence type="ECO:0000313" key="4">
    <source>
        <dbReference type="EMBL" id="KAJ6229915.1"/>
    </source>
</evidence>
<feature type="compositionally biased region" description="Basic and acidic residues" evidence="2">
    <location>
        <begin position="677"/>
        <end position="690"/>
    </location>
</feature>
<gene>
    <name evidence="4" type="ORF">M0813_07327</name>
</gene>
<accession>A0ABQ8XB83</accession>
<evidence type="ECO:0000259" key="3">
    <source>
        <dbReference type="Pfam" id="PF04811"/>
    </source>
</evidence>
<comment type="caution">
    <text evidence="4">The sequence shown here is derived from an EMBL/GenBank/DDBJ whole genome shotgun (WGS) entry which is preliminary data.</text>
</comment>
<reference evidence="4" key="1">
    <citation type="submission" date="2022-08" db="EMBL/GenBank/DDBJ databases">
        <title>Novel sulfate-reducing endosymbionts in the free-living metamonad Anaeramoeba.</title>
        <authorList>
            <person name="Jerlstrom-Hultqvist J."/>
            <person name="Cepicka I."/>
            <person name="Gallot-Lavallee L."/>
            <person name="Salas-Leiva D."/>
            <person name="Curtis B.A."/>
            <person name="Zahonova K."/>
            <person name="Pipaliya S."/>
            <person name="Dacks J."/>
            <person name="Roger A.J."/>
        </authorList>
    </citation>
    <scope>NUCLEOTIDE SEQUENCE</scope>
    <source>
        <strain evidence="4">Schooner1</strain>
    </source>
</reference>
<dbReference type="Pfam" id="PF04811">
    <property type="entry name" value="Sec23_trunk"/>
    <property type="match status" value="1"/>
</dbReference>
<feature type="region of interest" description="Disordered" evidence="2">
    <location>
        <begin position="666"/>
        <end position="704"/>
    </location>
</feature>
<protein>
    <recommendedName>
        <fullName evidence="3">Sec23/Sec24 trunk domain-containing protein</fullName>
    </recommendedName>
</protein>
<sequence>MYFANKRIFARKKKLKVKPEKEEQKTETITKSTNVFSLQLGILEDKANDIKQHNHIKRCKNCDSVINMYSKVRTKSDFLVWQEEQQKKKVQDPQKEEEKDQEKIKEEKTENDSDLEDEEDEEEEKKLLDEDIPQDGFVWCCEFCNTNNIFEEFNKKIISSENQVDYLISEASKKKQDEKEKEKEEEEEIESVEDNTCLVFCVDVSGSMGASSRIPASKMNLKEVRQLMGKDFGQEISSHSGYSQVRKPMVWGSNMNRRQKNSNKILIKKKPQMPQMQQMQQMPQMQQMQQMPQPKIEEKKEIKLTRLDCVKLAIANQVSALSKIKSNKKVLLVTFGSTVRIFHNTQTTYQELGSNENFDKDKLIKTGENVELTTPVNECDEQLMNNIKSLRTRGSTALGPALAVSCGIAGKFTGSKVVLCTDGMANVGIGQFGQNQEQSSKFYEDISIYAQEHGVAIDLITIKGTDCNIDTLGKLCDETNGEVDIVEPAEMSTKFDSILSNPVIATDALLELSLHHALYIYDDDDRKIGAKMEKEIGNVTKLLELSFTYGVKDPEDVDEKDERKATLGDSVPFQAQIRFTRLDGSKWIRIITSQLEITEKAEEALEDLDFGLLNMNMLQRAGNFALRGNIEQSKQWVSQQQDLYNVTSQNKRFQNSSFQKQQVSFNQQQQQFNSVFSEEKKRGKSRRSDKNSNFLYSAKKWNKK</sequence>
<feature type="compositionally biased region" description="Acidic residues" evidence="2">
    <location>
        <begin position="112"/>
        <end position="123"/>
    </location>
</feature>
<dbReference type="Gene3D" id="3.40.50.410">
    <property type="entry name" value="von Willebrand factor, type A domain"/>
    <property type="match status" value="1"/>
</dbReference>
<dbReference type="InterPro" id="IPR036465">
    <property type="entry name" value="vWFA_dom_sf"/>
</dbReference>
<dbReference type="EMBL" id="JAOAOG010000316">
    <property type="protein sequence ID" value="KAJ6229915.1"/>
    <property type="molecule type" value="Genomic_DNA"/>
</dbReference>
<dbReference type="InterPro" id="IPR006896">
    <property type="entry name" value="Sec23/24_trunk_dom"/>
</dbReference>
<dbReference type="SUPFAM" id="SSF53300">
    <property type="entry name" value="vWA-like"/>
    <property type="match status" value="1"/>
</dbReference>
<proteinExistence type="predicted"/>
<evidence type="ECO:0000256" key="2">
    <source>
        <dbReference type="SAM" id="MobiDB-lite"/>
    </source>
</evidence>
<dbReference type="PANTHER" id="PTHR13803">
    <property type="entry name" value="SEC24-RELATED PROTEIN"/>
    <property type="match status" value="1"/>
</dbReference>
<feature type="coiled-coil region" evidence="1">
    <location>
        <begin position="167"/>
        <end position="195"/>
    </location>
</feature>
<feature type="compositionally biased region" description="Low complexity" evidence="2">
    <location>
        <begin position="666"/>
        <end position="676"/>
    </location>
</feature>
<dbReference type="InterPro" id="IPR050550">
    <property type="entry name" value="SEC23_SEC24_subfamily"/>
</dbReference>
<name>A0ABQ8XB83_9EUKA</name>